<dbReference type="FunFam" id="3.80.10.10:FF:000041">
    <property type="entry name" value="LRR receptor-like serine/threonine-protein kinase ERECTA"/>
    <property type="match status" value="1"/>
</dbReference>
<protein>
    <recommendedName>
        <fullName evidence="5">Disease resistance R13L4/SHOC-2-like LRR domain-containing protein</fullName>
    </recommendedName>
</protein>
<evidence type="ECO:0000256" key="1">
    <source>
        <dbReference type="ARBA" id="ARBA00022614"/>
    </source>
</evidence>
<organism evidence="6 7">
    <name type="scientific">Seminavis robusta</name>
    <dbReference type="NCBI Taxonomy" id="568900"/>
    <lineage>
        <taxon>Eukaryota</taxon>
        <taxon>Sar</taxon>
        <taxon>Stramenopiles</taxon>
        <taxon>Ochrophyta</taxon>
        <taxon>Bacillariophyta</taxon>
        <taxon>Bacillariophyceae</taxon>
        <taxon>Bacillariophycidae</taxon>
        <taxon>Naviculales</taxon>
        <taxon>Naviculaceae</taxon>
        <taxon>Seminavis</taxon>
    </lineage>
</organism>
<dbReference type="PANTHER" id="PTHR48054:SF82">
    <property type="entry name" value="LRR RECEPTOR-LIKE SERINE_THREONINE-PROTEIN KINASE FLS2"/>
    <property type="match status" value="1"/>
</dbReference>
<accession>A0A9N8H8D1</accession>
<dbReference type="OrthoDB" id="1394818at2759"/>
<dbReference type="InterPro" id="IPR055414">
    <property type="entry name" value="LRR_R13L4/SHOC2-like"/>
</dbReference>
<name>A0A9N8H8D1_9STRA</name>
<dbReference type="Proteomes" id="UP001153069">
    <property type="component" value="Unassembled WGS sequence"/>
</dbReference>
<feature type="compositionally biased region" description="Low complexity" evidence="3">
    <location>
        <begin position="42"/>
        <end position="65"/>
    </location>
</feature>
<evidence type="ECO:0000313" key="6">
    <source>
        <dbReference type="EMBL" id="CAB9504926.1"/>
    </source>
</evidence>
<feature type="compositionally biased region" description="Polar residues" evidence="3">
    <location>
        <begin position="84"/>
        <end position="103"/>
    </location>
</feature>
<feature type="transmembrane region" description="Helical" evidence="4">
    <location>
        <begin position="179"/>
        <end position="203"/>
    </location>
</feature>
<keyword evidence="4" id="KW-0472">Membrane</keyword>
<sequence length="700" mass="76782">MSDNSNNNVNGSDNDDVDLLKIVEWRLRQGSAESGEEEEETAAASDAPSSYFASSATSSPAATGAAPPPPTSATTSVNHKGCQVPQQTILSRQTEYSRQQQRNPGAYAVGGPCLANFRENHSNSHAGTSEEGLDNWVEEIGDDKIIAHPIDDDQQTGLLPNAEPVPSNARSRAYWRQKLICSLSAEIIVAFLILSIVVLIFVVTSKQGNRNRLPNQIGSSRLPANPVEAATTQTFLESLNLPQYTQKALANSRSPQSKAYQWLVNNINNQTLAQPDLPKWRLIQRFSMATFYYSTRGDYWVKHRGWLDWETNECSWEQLFMDDTFSPDLCCNEMGEIKALAFWQANNMEGTIPPEISLLGKSLQSIEIIRQLGLKGTIPTVVGLLTQLTRLLLSVVNIDGSFPTELGQLQSLQLLQFHRTPIQGHIPSEIGRLRNLSTVIVGRANITGSVPIDLYKLPGLQSLLILNCPGLETEYILQEIISNTRQLRFLMLSSQSVGTVLSIPSEIGTLTELTLLHLQDWNFHGTLPGEIGKLSKLTHLHLGGNSISGTLPPILLEFTNLVFLHLGSNKLEGTIPPNLLSILTNLQALHLNDNLLVGTIPTEVGQLSDLRQIELQQNTNLSGTLPRTELLSLKKLTNLVVTETSLSGSIPEELCDRMHHQEKQCYGSLLCAVVPVNSSTTVCQGTFLCGCADCAPCELD</sequence>
<dbReference type="AlphaFoldDB" id="A0A9N8H8D1"/>
<dbReference type="Pfam" id="PF23598">
    <property type="entry name" value="LRR_14"/>
    <property type="match status" value="1"/>
</dbReference>
<evidence type="ECO:0000256" key="4">
    <source>
        <dbReference type="SAM" id="Phobius"/>
    </source>
</evidence>
<keyword evidence="7" id="KW-1185">Reference proteome</keyword>
<dbReference type="EMBL" id="CAICTM010000212">
    <property type="protein sequence ID" value="CAB9504926.1"/>
    <property type="molecule type" value="Genomic_DNA"/>
</dbReference>
<keyword evidence="1" id="KW-0433">Leucine-rich repeat</keyword>
<evidence type="ECO:0000259" key="5">
    <source>
        <dbReference type="Pfam" id="PF23598"/>
    </source>
</evidence>
<keyword evidence="2" id="KW-0677">Repeat</keyword>
<feature type="region of interest" description="Disordered" evidence="3">
    <location>
        <begin position="30"/>
        <end position="111"/>
    </location>
</feature>
<proteinExistence type="predicted"/>
<dbReference type="InterPro" id="IPR032675">
    <property type="entry name" value="LRR_dom_sf"/>
</dbReference>
<feature type="domain" description="Disease resistance R13L4/SHOC-2-like LRR" evidence="5">
    <location>
        <begin position="483"/>
        <end position="645"/>
    </location>
</feature>
<dbReference type="Gene3D" id="3.80.10.10">
    <property type="entry name" value="Ribonuclease Inhibitor"/>
    <property type="match status" value="2"/>
</dbReference>
<comment type="caution">
    <text evidence="6">The sequence shown here is derived from an EMBL/GenBank/DDBJ whole genome shotgun (WGS) entry which is preliminary data.</text>
</comment>
<keyword evidence="4" id="KW-0812">Transmembrane</keyword>
<evidence type="ECO:0000256" key="2">
    <source>
        <dbReference type="ARBA" id="ARBA00022737"/>
    </source>
</evidence>
<reference evidence="6" key="1">
    <citation type="submission" date="2020-06" db="EMBL/GenBank/DDBJ databases">
        <authorList>
            <consortium name="Plant Systems Biology data submission"/>
        </authorList>
    </citation>
    <scope>NUCLEOTIDE SEQUENCE</scope>
    <source>
        <strain evidence="6">D6</strain>
    </source>
</reference>
<dbReference type="SUPFAM" id="SSF52058">
    <property type="entry name" value="L domain-like"/>
    <property type="match status" value="1"/>
</dbReference>
<gene>
    <name evidence="6" type="ORF">SEMRO_213_G088550.2</name>
</gene>
<evidence type="ECO:0000313" key="7">
    <source>
        <dbReference type="Proteomes" id="UP001153069"/>
    </source>
</evidence>
<keyword evidence="4" id="KW-1133">Transmembrane helix</keyword>
<dbReference type="PANTHER" id="PTHR48054">
    <property type="entry name" value="RECEPTOR KINASE-LIKE PROTEIN XA21"/>
    <property type="match status" value="1"/>
</dbReference>
<evidence type="ECO:0000256" key="3">
    <source>
        <dbReference type="SAM" id="MobiDB-lite"/>
    </source>
</evidence>
<dbReference type="InterPro" id="IPR052592">
    <property type="entry name" value="LRR-RLK"/>
</dbReference>